<dbReference type="InterPro" id="IPR036140">
    <property type="entry name" value="PFN_sf"/>
</dbReference>
<dbReference type="PANTHER" id="PTHR41752:SF1">
    <property type="entry name" value="PROFILIN"/>
    <property type="match status" value="1"/>
</dbReference>
<dbReference type="Gene3D" id="3.30.450.30">
    <property type="entry name" value="Dynein light chain 2a, cytoplasmic"/>
    <property type="match status" value="1"/>
</dbReference>
<dbReference type="PANTHER" id="PTHR41752">
    <property type="entry name" value="PROFILIN"/>
    <property type="match status" value="1"/>
</dbReference>
<reference evidence="1 2" key="1">
    <citation type="submission" date="2016-11" db="EMBL/GenBank/DDBJ databases">
        <title>The macronuclear genome of Stentor coeruleus: a giant cell with tiny introns.</title>
        <authorList>
            <person name="Slabodnick M."/>
            <person name="Ruby J.G."/>
            <person name="Reiff S.B."/>
            <person name="Swart E.C."/>
            <person name="Gosai S."/>
            <person name="Prabakaran S."/>
            <person name="Witkowska E."/>
            <person name="Larue G.E."/>
            <person name="Fisher S."/>
            <person name="Freeman R.M."/>
            <person name="Gunawardena J."/>
            <person name="Chu W."/>
            <person name="Stover N.A."/>
            <person name="Gregory B.D."/>
            <person name="Nowacki M."/>
            <person name="Derisi J."/>
            <person name="Roy S.W."/>
            <person name="Marshall W.F."/>
            <person name="Sood P."/>
        </authorList>
    </citation>
    <scope>NUCLEOTIDE SEQUENCE [LARGE SCALE GENOMIC DNA]</scope>
    <source>
        <strain evidence="1">WM001</strain>
    </source>
</reference>
<dbReference type="GO" id="GO:0003779">
    <property type="term" value="F:actin binding"/>
    <property type="evidence" value="ECO:0007669"/>
    <property type="project" value="InterPro"/>
</dbReference>
<comment type="caution">
    <text evidence="1">The sequence shown here is derived from an EMBL/GenBank/DDBJ whole genome shotgun (WGS) entry which is preliminary data.</text>
</comment>
<organism evidence="1 2">
    <name type="scientific">Stentor coeruleus</name>
    <dbReference type="NCBI Taxonomy" id="5963"/>
    <lineage>
        <taxon>Eukaryota</taxon>
        <taxon>Sar</taxon>
        <taxon>Alveolata</taxon>
        <taxon>Ciliophora</taxon>
        <taxon>Postciliodesmatophora</taxon>
        <taxon>Heterotrichea</taxon>
        <taxon>Heterotrichida</taxon>
        <taxon>Stentoridae</taxon>
        <taxon>Stentor</taxon>
    </lineage>
</organism>
<dbReference type="InterPro" id="IPR048278">
    <property type="entry name" value="PFN"/>
</dbReference>
<dbReference type="AlphaFoldDB" id="A0A1R2BHU6"/>
<protein>
    <recommendedName>
        <fullName evidence="3">Profilin</fullName>
    </recommendedName>
</protein>
<keyword evidence="2" id="KW-1185">Reference proteome</keyword>
<evidence type="ECO:0000313" key="1">
    <source>
        <dbReference type="EMBL" id="OMJ76342.1"/>
    </source>
</evidence>
<accession>A0A1R2BHU6</accession>
<evidence type="ECO:0000313" key="2">
    <source>
        <dbReference type="Proteomes" id="UP000187209"/>
    </source>
</evidence>
<proteinExistence type="predicted"/>
<dbReference type="OrthoDB" id="10259541at2759"/>
<name>A0A1R2BHU6_9CILI</name>
<sequence length="139" mass="15394">MVEGLARLGDELTKMNEWAKAVIFDHEGRVIASKGFNVDTKELTPYIHCLESRDVTIGSGFVLNKQHFDVHRFHPPLVYGRRGGPDEGEGIAICQALRDGSPVFGLITYELPILSARAVPQLIDFCRKHIGTVEIPAPN</sequence>
<dbReference type="Proteomes" id="UP000187209">
    <property type="component" value="Unassembled WGS sequence"/>
</dbReference>
<dbReference type="EMBL" id="MPUH01000636">
    <property type="protein sequence ID" value="OMJ76342.1"/>
    <property type="molecule type" value="Genomic_DNA"/>
</dbReference>
<dbReference type="Pfam" id="PF00235">
    <property type="entry name" value="Profilin"/>
    <property type="match status" value="1"/>
</dbReference>
<dbReference type="SUPFAM" id="SSF55770">
    <property type="entry name" value="Profilin (actin-binding protein)"/>
    <property type="match status" value="1"/>
</dbReference>
<gene>
    <name evidence="1" type="ORF">SteCoe_24284</name>
</gene>
<evidence type="ECO:0008006" key="3">
    <source>
        <dbReference type="Google" id="ProtNLM"/>
    </source>
</evidence>